<sequence length="79" mass="8504">MGEAVWNFPSFKNLAYPDDSRACILHVSISNCSIPSASCGGVIPSVVAPKSSYLWTRSRVDQLASTLAKPLHIGSKQQI</sequence>
<name>A0A016V5A7_9BILA</name>
<dbReference type="AlphaFoldDB" id="A0A016V5A7"/>
<organism evidence="1 2">
    <name type="scientific">Ancylostoma ceylanicum</name>
    <dbReference type="NCBI Taxonomy" id="53326"/>
    <lineage>
        <taxon>Eukaryota</taxon>
        <taxon>Metazoa</taxon>
        <taxon>Ecdysozoa</taxon>
        <taxon>Nematoda</taxon>
        <taxon>Chromadorea</taxon>
        <taxon>Rhabditida</taxon>
        <taxon>Rhabditina</taxon>
        <taxon>Rhabditomorpha</taxon>
        <taxon>Strongyloidea</taxon>
        <taxon>Ancylostomatidae</taxon>
        <taxon>Ancylostomatinae</taxon>
        <taxon>Ancylostoma</taxon>
    </lineage>
</organism>
<dbReference type="Proteomes" id="UP000024635">
    <property type="component" value="Unassembled WGS sequence"/>
</dbReference>
<evidence type="ECO:0000313" key="2">
    <source>
        <dbReference type="Proteomes" id="UP000024635"/>
    </source>
</evidence>
<dbReference type="EMBL" id="JARK01001354">
    <property type="protein sequence ID" value="EYC21913.1"/>
    <property type="molecule type" value="Genomic_DNA"/>
</dbReference>
<accession>A0A016V5A7</accession>
<protein>
    <submittedName>
        <fullName evidence="1">Uncharacterized protein</fullName>
    </submittedName>
</protein>
<keyword evidence="2" id="KW-1185">Reference proteome</keyword>
<reference evidence="2" key="1">
    <citation type="journal article" date="2015" name="Nat. Genet.">
        <title>The genome and transcriptome of the zoonotic hookworm Ancylostoma ceylanicum identify infection-specific gene families.</title>
        <authorList>
            <person name="Schwarz E.M."/>
            <person name="Hu Y."/>
            <person name="Antoshechkin I."/>
            <person name="Miller M.M."/>
            <person name="Sternberg P.W."/>
            <person name="Aroian R.V."/>
        </authorList>
    </citation>
    <scope>NUCLEOTIDE SEQUENCE</scope>
    <source>
        <strain evidence="2">HY135</strain>
    </source>
</reference>
<proteinExistence type="predicted"/>
<evidence type="ECO:0000313" key="1">
    <source>
        <dbReference type="EMBL" id="EYC21913.1"/>
    </source>
</evidence>
<gene>
    <name evidence="1" type="primary">Acey_s0018.g3603</name>
    <name evidence="1" type="ORF">Y032_0018g3603</name>
</gene>
<comment type="caution">
    <text evidence="1">The sequence shown here is derived from an EMBL/GenBank/DDBJ whole genome shotgun (WGS) entry which is preliminary data.</text>
</comment>